<reference evidence="1" key="1">
    <citation type="journal article" date="2014" name="Front. Microbiol.">
        <title>High frequency of phylogenetically diverse reductive dehalogenase-homologous genes in deep subseafloor sedimentary metagenomes.</title>
        <authorList>
            <person name="Kawai M."/>
            <person name="Futagami T."/>
            <person name="Toyoda A."/>
            <person name="Takaki Y."/>
            <person name="Nishi S."/>
            <person name="Hori S."/>
            <person name="Arai W."/>
            <person name="Tsubouchi T."/>
            <person name="Morono Y."/>
            <person name="Uchiyama I."/>
            <person name="Ito T."/>
            <person name="Fujiyama A."/>
            <person name="Inagaki F."/>
            <person name="Takami H."/>
        </authorList>
    </citation>
    <scope>NUCLEOTIDE SEQUENCE</scope>
    <source>
        <strain evidence="1">Expedition CK06-06</strain>
    </source>
</reference>
<protein>
    <submittedName>
        <fullName evidence="1">Uncharacterized protein</fullName>
    </submittedName>
</protein>
<proteinExistence type="predicted"/>
<accession>X1B308</accession>
<organism evidence="1">
    <name type="scientific">marine sediment metagenome</name>
    <dbReference type="NCBI Taxonomy" id="412755"/>
    <lineage>
        <taxon>unclassified sequences</taxon>
        <taxon>metagenomes</taxon>
        <taxon>ecological metagenomes</taxon>
    </lineage>
</organism>
<dbReference type="EMBL" id="BART01018544">
    <property type="protein sequence ID" value="GAG75702.1"/>
    <property type="molecule type" value="Genomic_DNA"/>
</dbReference>
<evidence type="ECO:0000313" key="1">
    <source>
        <dbReference type="EMBL" id="GAG75702.1"/>
    </source>
</evidence>
<comment type="caution">
    <text evidence="1">The sequence shown here is derived from an EMBL/GenBank/DDBJ whole genome shotgun (WGS) entry which is preliminary data.</text>
</comment>
<gene>
    <name evidence="1" type="ORF">S01H4_34978</name>
</gene>
<name>X1B308_9ZZZZ</name>
<dbReference type="AlphaFoldDB" id="X1B308"/>
<sequence length="114" mass="13442">MNYFGTSLNEHGHYLWDLHEDRMENCGINFKHLPFHPEELTNNLLKGEVVFYQCTGYTVIGIAGSCVDERPRTKSIFWVLEKISFDEMKERILNNPIAKKIIEKMSFEIEWDNS</sequence>